<dbReference type="InterPro" id="IPR001841">
    <property type="entry name" value="Znf_RING"/>
</dbReference>
<evidence type="ECO:0000256" key="1">
    <source>
        <dbReference type="ARBA" id="ARBA00007025"/>
    </source>
</evidence>
<feature type="compositionally biased region" description="Acidic residues" evidence="10">
    <location>
        <begin position="154"/>
        <end position="170"/>
    </location>
</feature>
<feature type="domain" description="Helicase C-terminal" evidence="13">
    <location>
        <begin position="817"/>
        <end position="974"/>
    </location>
</feature>
<dbReference type="PROSITE" id="PS51194">
    <property type="entry name" value="HELICASE_CTER"/>
    <property type="match status" value="1"/>
</dbReference>
<comment type="caution">
    <text evidence="14">The sequence shown here is derived from an EMBL/GenBank/DDBJ whole genome shotgun (WGS) entry which is preliminary data.</text>
</comment>
<dbReference type="CDD" id="cd18793">
    <property type="entry name" value="SF2_C_SNF"/>
    <property type="match status" value="1"/>
</dbReference>
<feature type="domain" description="Helicase ATP-binding" evidence="12">
    <location>
        <begin position="393"/>
        <end position="566"/>
    </location>
</feature>
<dbReference type="Gene3D" id="3.40.50.10810">
    <property type="entry name" value="Tandem AAA-ATPase domain"/>
    <property type="match status" value="1"/>
</dbReference>
<dbReference type="PANTHER" id="PTHR45626:SF12">
    <property type="entry name" value="DNA REPAIR PROTEIN RAD16"/>
    <property type="match status" value="1"/>
</dbReference>
<dbReference type="InterPro" id="IPR038718">
    <property type="entry name" value="SNF2-like_sf"/>
</dbReference>
<dbReference type="PROSITE" id="PS50089">
    <property type="entry name" value="ZF_RING_2"/>
    <property type="match status" value="1"/>
</dbReference>
<feature type="compositionally biased region" description="Basic residues" evidence="10">
    <location>
        <begin position="50"/>
        <end position="60"/>
    </location>
</feature>
<keyword evidence="5" id="KW-0378">Hydrolase</keyword>
<feature type="compositionally biased region" description="Polar residues" evidence="10">
    <location>
        <begin position="136"/>
        <end position="147"/>
    </location>
</feature>
<feature type="compositionally biased region" description="Acidic residues" evidence="10">
    <location>
        <begin position="125"/>
        <end position="135"/>
    </location>
</feature>
<dbReference type="InterPro" id="IPR000330">
    <property type="entry name" value="SNF2_N"/>
</dbReference>
<dbReference type="PROSITE" id="PS51192">
    <property type="entry name" value="HELICASE_ATP_BIND_1"/>
    <property type="match status" value="1"/>
</dbReference>
<keyword evidence="7" id="KW-0862">Zinc</keyword>
<dbReference type="PROSITE" id="PS50330">
    <property type="entry name" value="UIM"/>
    <property type="match status" value="1"/>
</dbReference>
<organism evidence="14 15">
    <name type="scientific">Marasmius tenuissimus</name>
    <dbReference type="NCBI Taxonomy" id="585030"/>
    <lineage>
        <taxon>Eukaryota</taxon>
        <taxon>Fungi</taxon>
        <taxon>Dikarya</taxon>
        <taxon>Basidiomycota</taxon>
        <taxon>Agaricomycotina</taxon>
        <taxon>Agaricomycetes</taxon>
        <taxon>Agaricomycetidae</taxon>
        <taxon>Agaricales</taxon>
        <taxon>Marasmiineae</taxon>
        <taxon>Marasmiaceae</taxon>
        <taxon>Marasmius</taxon>
    </lineage>
</organism>
<dbReference type="InterPro" id="IPR001650">
    <property type="entry name" value="Helicase_C-like"/>
</dbReference>
<dbReference type="Gene3D" id="3.40.50.300">
    <property type="entry name" value="P-loop containing nucleotide triphosphate hydrolases"/>
    <property type="match status" value="1"/>
</dbReference>
<dbReference type="EMBL" id="JBBXMP010000057">
    <property type="protein sequence ID" value="KAL0064775.1"/>
    <property type="molecule type" value="Genomic_DNA"/>
</dbReference>
<dbReference type="SMART" id="SM00487">
    <property type="entry name" value="DEXDc"/>
    <property type="match status" value="1"/>
</dbReference>
<evidence type="ECO:0000256" key="4">
    <source>
        <dbReference type="ARBA" id="ARBA00022771"/>
    </source>
</evidence>
<evidence type="ECO:0000256" key="3">
    <source>
        <dbReference type="ARBA" id="ARBA00022741"/>
    </source>
</evidence>
<sequence>MPPRTRRSLRVAASPSPSTPATTNPPSIFSSRTSPADSSLSEVEDESPVKTRRRAVVKRKAQSDLDEGENASNPSRPATKRRALSNRVYVEVPAGWTNGGKPSKETGITASKGKGKAPAVPESGSELDSELEYDENQSLADSDSSGSEFVASEAEMEDHENFDASSDEEPLGAVARRSPKKYLTESAMDSEDEDDVMLDAAIRLSREEAQGGDDAGPSSSRDASSRVNPQALLRAAAAERRLSKRKETTFGVDDSAMDLDDLSSLSSDESDVPLAKGKGKGKGKGKAKTQTKTKTVPDDGKSLTLAQRRKLRREASNPTKAEEKALRKKLGRKLTHAEKTAILLRANHEELQDVWGDLEAKIGIVEPVKAEQPSGIKLTLLPFQLESLYWMRKQEEGIWHGGMLADEMGMGKTIQIIALLVSDRKKPNLVVAPTVAIMQWRNEIEAHTDPNLKVLVWHGHSRENDIRELKKYDVVLTTYSVLESAFRKQEAGFKRKNQIVKEKSPVHQIKWERVILDEAHNIKERSTNTAKAAFELKAERRWCLSGTPLQNRVGELYSLVRFLGGDPFSYYFCKRCSCKSLHWKFSDKRTCDDCGHSPMQHTCFWNNEILTPIQKNGMIGPGKTAFKKLKILLDRMMLRRTKLQRADDLGLPPRTVIVRNDYFSPEEKELYLSLFSDAKRQFNTYLDQGSVLNNYSNIFSLLTRMRQMACHPDLVIRSKANAGKFLTEDAGEATVCRICNEVAEDAIQSKCRHIFDRECIKQYLNTAIEQTPACPVCFVPLTIDLEAEALDLEENLPGARQGILGRLDLDKWRSSTKIEALVEELSNLRNRDASTKSIVFSQFVNFLDLIAYRLKKAGFTICRLEGTMSPQARDATIKHFMNNVDVTVFLVSLKAGGVALNLTEASRVYLMDSWWNPAVEFQAMDRIHRLGQHRPVKAIKLVVEDSIESRIVQLQEKKSAMVDATLNPDDSAMGRLTPDDLQFLFRL</sequence>
<accession>A0ABR2ZU28</accession>
<dbReference type="Proteomes" id="UP001437256">
    <property type="component" value="Unassembled WGS sequence"/>
</dbReference>
<comment type="similarity">
    <text evidence="1">Belongs to the SNF2/RAD54 helicase family.</text>
</comment>
<dbReference type="InterPro" id="IPR013083">
    <property type="entry name" value="Znf_RING/FYVE/PHD"/>
</dbReference>
<keyword evidence="8" id="KW-0067">ATP-binding</keyword>
<evidence type="ECO:0000256" key="5">
    <source>
        <dbReference type="ARBA" id="ARBA00022801"/>
    </source>
</evidence>
<dbReference type="InterPro" id="IPR027417">
    <property type="entry name" value="P-loop_NTPase"/>
</dbReference>
<proteinExistence type="inferred from homology"/>
<dbReference type="CDD" id="cd18008">
    <property type="entry name" value="DEXDc_SHPRH-like"/>
    <property type="match status" value="1"/>
</dbReference>
<dbReference type="InterPro" id="IPR018957">
    <property type="entry name" value="Znf_C3HC4_RING-type"/>
</dbReference>
<dbReference type="Pfam" id="PF00271">
    <property type="entry name" value="Helicase_C"/>
    <property type="match status" value="1"/>
</dbReference>
<dbReference type="SMART" id="SM00490">
    <property type="entry name" value="HELICc"/>
    <property type="match status" value="1"/>
</dbReference>
<evidence type="ECO:0000259" key="13">
    <source>
        <dbReference type="PROSITE" id="PS51194"/>
    </source>
</evidence>
<dbReference type="PANTHER" id="PTHR45626">
    <property type="entry name" value="TRANSCRIPTION TERMINATION FACTOR 2-RELATED"/>
    <property type="match status" value="1"/>
</dbReference>
<name>A0ABR2ZU28_9AGAR</name>
<feature type="compositionally biased region" description="Polar residues" evidence="10">
    <location>
        <begin position="217"/>
        <end position="228"/>
    </location>
</feature>
<dbReference type="InterPro" id="IPR014001">
    <property type="entry name" value="Helicase_ATP-bd"/>
</dbReference>
<feature type="compositionally biased region" description="Low complexity" evidence="10">
    <location>
        <begin position="12"/>
        <end position="27"/>
    </location>
</feature>
<evidence type="ECO:0000256" key="8">
    <source>
        <dbReference type="ARBA" id="ARBA00022840"/>
    </source>
</evidence>
<evidence type="ECO:0000256" key="10">
    <source>
        <dbReference type="SAM" id="MobiDB-lite"/>
    </source>
</evidence>
<evidence type="ECO:0000259" key="11">
    <source>
        <dbReference type="PROSITE" id="PS50089"/>
    </source>
</evidence>
<evidence type="ECO:0000256" key="9">
    <source>
        <dbReference type="PROSITE-ProRule" id="PRU00175"/>
    </source>
</evidence>
<dbReference type="Pfam" id="PF00176">
    <property type="entry name" value="SNF2-rel_dom"/>
    <property type="match status" value="1"/>
</dbReference>
<dbReference type="InterPro" id="IPR050628">
    <property type="entry name" value="SNF2_RAD54_helicase_TF"/>
</dbReference>
<gene>
    <name evidence="14" type="primary">RAD16</name>
    <name evidence="14" type="ORF">AAF712_008322</name>
</gene>
<protein>
    <submittedName>
        <fullName evidence="14">DNA repair protein rad16</fullName>
    </submittedName>
</protein>
<feature type="domain" description="RING-type" evidence="11">
    <location>
        <begin position="736"/>
        <end position="777"/>
    </location>
</feature>
<keyword evidence="15" id="KW-1185">Reference proteome</keyword>
<dbReference type="SUPFAM" id="SSF52540">
    <property type="entry name" value="P-loop containing nucleoside triphosphate hydrolases"/>
    <property type="match status" value="2"/>
</dbReference>
<keyword evidence="3" id="KW-0547">Nucleotide-binding</keyword>
<dbReference type="InterPro" id="IPR049730">
    <property type="entry name" value="SNF2/RAD54-like_C"/>
</dbReference>
<feature type="compositionally biased region" description="Acidic residues" evidence="10">
    <location>
        <begin position="188"/>
        <end position="197"/>
    </location>
</feature>
<keyword evidence="4 9" id="KW-0863">Zinc-finger</keyword>
<reference evidence="14 15" key="1">
    <citation type="submission" date="2024-05" db="EMBL/GenBank/DDBJ databases">
        <title>A draft genome resource for the thread blight pathogen Marasmius tenuissimus strain MS-2.</title>
        <authorList>
            <person name="Yulfo-Soto G.E."/>
            <person name="Baruah I.K."/>
            <person name="Amoako-Attah I."/>
            <person name="Bukari Y."/>
            <person name="Meinhardt L.W."/>
            <person name="Bailey B.A."/>
            <person name="Cohen S.P."/>
        </authorList>
    </citation>
    <scope>NUCLEOTIDE SEQUENCE [LARGE SCALE GENOMIC DNA]</scope>
    <source>
        <strain evidence="14 15">MS-2</strain>
    </source>
</reference>
<evidence type="ECO:0000259" key="12">
    <source>
        <dbReference type="PROSITE" id="PS51192"/>
    </source>
</evidence>
<dbReference type="Gene3D" id="3.30.40.10">
    <property type="entry name" value="Zinc/RING finger domain, C3HC4 (zinc finger)"/>
    <property type="match status" value="1"/>
</dbReference>
<keyword evidence="6" id="KW-0347">Helicase</keyword>
<evidence type="ECO:0000256" key="7">
    <source>
        <dbReference type="ARBA" id="ARBA00022833"/>
    </source>
</evidence>
<dbReference type="Pfam" id="PF00097">
    <property type="entry name" value="zf-C3HC4"/>
    <property type="match status" value="1"/>
</dbReference>
<dbReference type="InterPro" id="IPR003903">
    <property type="entry name" value="UIM_dom"/>
</dbReference>
<feature type="compositionally biased region" description="Basic and acidic residues" evidence="10">
    <location>
        <begin position="237"/>
        <end position="248"/>
    </location>
</feature>
<feature type="compositionally biased region" description="Basic residues" evidence="10">
    <location>
        <begin position="277"/>
        <end position="291"/>
    </location>
</feature>
<evidence type="ECO:0000313" key="14">
    <source>
        <dbReference type="EMBL" id="KAL0064775.1"/>
    </source>
</evidence>
<feature type="region of interest" description="Disordered" evidence="10">
    <location>
        <begin position="1"/>
        <end position="330"/>
    </location>
</feature>
<keyword evidence="2" id="KW-0479">Metal-binding</keyword>
<feature type="compositionally biased region" description="Polar residues" evidence="10">
    <location>
        <begin position="28"/>
        <end position="41"/>
    </location>
</feature>
<evidence type="ECO:0000313" key="15">
    <source>
        <dbReference type="Proteomes" id="UP001437256"/>
    </source>
</evidence>
<evidence type="ECO:0000256" key="6">
    <source>
        <dbReference type="ARBA" id="ARBA00022806"/>
    </source>
</evidence>
<dbReference type="SUPFAM" id="SSF57850">
    <property type="entry name" value="RING/U-box"/>
    <property type="match status" value="1"/>
</dbReference>
<dbReference type="SMART" id="SM00184">
    <property type="entry name" value="RING"/>
    <property type="match status" value="1"/>
</dbReference>
<evidence type="ECO:0000256" key="2">
    <source>
        <dbReference type="ARBA" id="ARBA00022723"/>
    </source>
</evidence>